<dbReference type="GO" id="GO:0007166">
    <property type="term" value="P:cell surface receptor signaling pathway"/>
    <property type="evidence" value="ECO:0007669"/>
    <property type="project" value="TreeGrafter"/>
</dbReference>
<dbReference type="InterPro" id="IPR036179">
    <property type="entry name" value="Ig-like_dom_sf"/>
</dbReference>
<keyword evidence="2" id="KW-0391">Immunity</keyword>
<dbReference type="PROSITE" id="PS50835">
    <property type="entry name" value="IG_LIKE"/>
    <property type="match status" value="1"/>
</dbReference>
<protein>
    <recommendedName>
        <fullName evidence="3">Ig-like domain-containing protein</fullName>
    </recommendedName>
</protein>
<dbReference type="PANTHER" id="PTHR23268">
    <property type="entry name" value="T-CELL RECEPTOR BETA CHAIN"/>
    <property type="match status" value="1"/>
</dbReference>
<sequence length="112" mass="12663">MGVIGGSLVWGRGLSQKVPIVQEPRSLIRRPGSPALMRCEQKTTDYEWMYWYHQPEGLGLKLVSLQLRGNSPSYEEGYKVGFEMNRPAGDKISSLNIETPKPQDQGWYFCAA</sequence>
<keyword evidence="1" id="KW-0732">Signal</keyword>
<evidence type="ECO:0000256" key="1">
    <source>
        <dbReference type="ARBA" id="ARBA00022729"/>
    </source>
</evidence>
<dbReference type="Pfam" id="PF07686">
    <property type="entry name" value="V-set"/>
    <property type="match status" value="1"/>
</dbReference>
<proteinExistence type="predicted"/>
<name>A0A8T2IF49_9PIPI</name>
<reference evidence="4" key="1">
    <citation type="thesis" date="2020" institute="ProQuest LLC" country="789 East Eisenhower Parkway, Ann Arbor, MI, USA">
        <title>Comparative Genomics and Chromosome Evolution.</title>
        <authorList>
            <person name="Mudd A.B."/>
        </authorList>
    </citation>
    <scope>NUCLEOTIDE SEQUENCE</scope>
    <source>
        <strain evidence="4">Female2</strain>
        <tissue evidence="4">Blood</tissue>
    </source>
</reference>
<evidence type="ECO:0000259" key="3">
    <source>
        <dbReference type="PROSITE" id="PS50835"/>
    </source>
</evidence>
<keyword evidence="5" id="KW-1185">Reference proteome</keyword>
<dbReference type="GO" id="GO:0005886">
    <property type="term" value="C:plasma membrane"/>
    <property type="evidence" value="ECO:0007669"/>
    <property type="project" value="TreeGrafter"/>
</dbReference>
<dbReference type="AlphaFoldDB" id="A0A8T2IF49"/>
<dbReference type="GO" id="GO:0002376">
    <property type="term" value="P:immune system process"/>
    <property type="evidence" value="ECO:0007669"/>
    <property type="project" value="UniProtKB-KW"/>
</dbReference>
<feature type="non-terminal residue" evidence="4">
    <location>
        <position position="112"/>
    </location>
</feature>
<accession>A0A8T2IF49</accession>
<comment type="caution">
    <text evidence="4">The sequence shown here is derived from an EMBL/GenBank/DDBJ whole genome shotgun (WGS) entry which is preliminary data.</text>
</comment>
<dbReference type="SUPFAM" id="SSF48726">
    <property type="entry name" value="Immunoglobulin"/>
    <property type="match status" value="1"/>
</dbReference>
<dbReference type="InterPro" id="IPR013783">
    <property type="entry name" value="Ig-like_fold"/>
</dbReference>
<dbReference type="InterPro" id="IPR050413">
    <property type="entry name" value="TCR_beta_variable"/>
</dbReference>
<dbReference type="InterPro" id="IPR007110">
    <property type="entry name" value="Ig-like_dom"/>
</dbReference>
<dbReference type="PANTHER" id="PTHR23268:SF117">
    <property type="entry name" value="T CELL RECEPTOR BETA VARIABLE 29-1"/>
    <property type="match status" value="1"/>
</dbReference>
<dbReference type="EMBL" id="JAACNH010002928">
    <property type="protein sequence ID" value="KAG8429774.1"/>
    <property type="molecule type" value="Genomic_DNA"/>
</dbReference>
<organism evidence="4 5">
    <name type="scientific">Hymenochirus boettgeri</name>
    <name type="common">Congo dwarf clawed frog</name>
    <dbReference type="NCBI Taxonomy" id="247094"/>
    <lineage>
        <taxon>Eukaryota</taxon>
        <taxon>Metazoa</taxon>
        <taxon>Chordata</taxon>
        <taxon>Craniata</taxon>
        <taxon>Vertebrata</taxon>
        <taxon>Euteleostomi</taxon>
        <taxon>Amphibia</taxon>
        <taxon>Batrachia</taxon>
        <taxon>Anura</taxon>
        <taxon>Pipoidea</taxon>
        <taxon>Pipidae</taxon>
        <taxon>Pipinae</taxon>
        <taxon>Hymenochirus</taxon>
    </lineage>
</organism>
<feature type="domain" description="Ig-like" evidence="3">
    <location>
        <begin position="19"/>
        <end position="112"/>
    </location>
</feature>
<evidence type="ECO:0000313" key="5">
    <source>
        <dbReference type="Proteomes" id="UP000812440"/>
    </source>
</evidence>
<dbReference type="Proteomes" id="UP000812440">
    <property type="component" value="Unassembled WGS sequence"/>
</dbReference>
<dbReference type="InterPro" id="IPR013106">
    <property type="entry name" value="Ig_V-set"/>
</dbReference>
<dbReference type="Gene3D" id="2.60.40.10">
    <property type="entry name" value="Immunoglobulins"/>
    <property type="match status" value="1"/>
</dbReference>
<evidence type="ECO:0000313" key="4">
    <source>
        <dbReference type="EMBL" id="KAG8429774.1"/>
    </source>
</evidence>
<evidence type="ECO:0000256" key="2">
    <source>
        <dbReference type="ARBA" id="ARBA00022859"/>
    </source>
</evidence>
<gene>
    <name evidence="4" type="ORF">GDO86_019253</name>
</gene>
<dbReference type="OrthoDB" id="9803478at2759"/>